<evidence type="ECO:0000313" key="5">
    <source>
        <dbReference type="EMBL" id="MFC3154946.1"/>
    </source>
</evidence>
<proteinExistence type="inferred from homology"/>
<dbReference type="InterPro" id="IPR011051">
    <property type="entry name" value="RmlC_Cupin_sf"/>
</dbReference>
<gene>
    <name evidence="5" type="ORF">ACFOEB_07005</name>
</gene>
<dbReference type="PIRSF" id="PIRSF006232">
    <property type="entry name" value="Pirin"/>
    <property type="match status" value="1"/>
</dbReference>
<name>A0ABV7HTV5_9GAMM</name>
<comment type="similarity">
    <text evidence="1 2">Belongs to the pirin family.</text>
</comment>
<dbReference type="PANTHER" id="PTHR13903:SF8">
    <property type="entry name" value="PIRIN"/>
    <property type="match status" value="1"/>
</dbReference>
<reference evidence="6" key="1">
    <citation type="journal article" date="2019" name="Int. J. Syst. Evol. Microbiol.">
        <title>The Global Catalogue of Microorganisms (GCM) 10K type strain sequencing project: providing services to taxonomists for standard genome sequencing and annotation.</title>
        <authorList>
            <consortium name="The Broad Institute Genomics Platform"/>
            <consortium name="The Broad Institute Genome Sequencing Center for Infectious Disease"/>
            <person name="Wu L."/>
            <person name="Ma J."/>
        </authorList>
    </citation>
    <scope>NUCLEOTIDE SEQUENCE [LARGE SCALE GENOMIC DNA]</scope>
    <source>
        <strain evidence="6">KCTC 52141</strain>
    </source>
</reference>
<evidence type="ECO:0000256" key="2">
    <source>
        <dbReference type="RuleBase" id="RU003457"/>
    </source>
</evidence>
<feature type="domain" description="Pirin C-terminal" evidence="4">
    <location>
        <begin position="179"/>
        <end position="281"/>
    </location>
</feature>
<dbReference type="EMBL" id="JBHRTL010000006">
    <property type="protein sequence ID" value="MFC3154946.1"/>
    <property type="molecule type" value="Genomic_DNA"/>
</dbReference>
<dbReference type="Pfam" id="PF02678">
    <property type="entry name" value="Pirin"/>
    <property type="match status" value="1"/>
</dbReference>
<dbReference type="CDD" id="cd02909">
    <property type="entry name" value="cupin_pirin_N"/>
    <property type="match status" value="1"/>
</dbReference>
<organism evidence="5 6">
    <name type="scientific">Gilvimarinus japonicus</name>
    <dbReference type="NCBI Taxonomy" id="1796469"/>
    <lineage>
        <taxon>Bacteria</taxon>
        <taxon>Pseudomonadati</taxon>
        <taxon>Pseudomonadota</taxon>
        <taxon>Gammaproteobacteria</taxon>
        <taxon>Cellvibrionales</taxon>
        <taxon>Cellvibrionaceae</taxon>
        <taxon>Gilvimarinus</taxon>
    </lineage>
</organism>
<dbReference type="Pfam" id="PF05726">
    <property type="entry name" value="Pirin_C"/>
    <property type="match status" value="1"/>
</dbReference>
<dbReference type="RefSeq" id="WP_382415435.1">
    <property type="nucleotide sequence ID" value="NZ_AP031500.1"/>
</dbReference>
<evidence type="ECO:0000256" key="1">
    <source>
        <dbReference type="ARBA" id="ARBA00008416"/>
    </source>
</evidence>
<dbReference type="InterPro" id="IPR003829">
    <property type="entry name" value="Pirin_N_dom"/>
</dbReference>
<comment type="caution">
    <text evidence="5">The sequence shown here is derived from an EMBL/GenBank/DDBJ whole genome shotgun (WGS) entry which is preliminary data.</text>
</comment>
<keyword evidence="6" id="KW-1185">Reference proteome</keyword>
<dbReference type="InterPro" id="IPR008778">
    <property type="entry name" value="Pirin_C_dom"/>
</dbReference>
<protein>
    <submittedName>
        <fullName evidence="5">Pirin family protein</fullName>
    </submittedName>
</protein>
<dbReference type="InterPro" id="IPR014710">
    <property type="entry name" value="RmlC-like_jellyroll"/>
</dbReference>
<dbReference type="PANTHER" id="PTHR13903">
    <property type="entry name" value="PIRIN-RELATED"/>
    <property type="match status" value="1"/>
</dbReference>
<dbReference type="SUPFAM" id="SSF51182">
    <property type="entry name" value="RmlC-like cupins"/>
    <property type="match status" value="1"/>
</dbReference>
<dbReference type="Proteomes" id="UP001595548">
    <property type="component" value="Unassembled WGS sequence"/>
</dbReference>
<evidence type="ECO:0000259" key="3">
    <source>
        <dbReference type="Pfam" id="PF02678"/>
    </source>
</evidence>
<dbReference type="Gene3D" id="2.60.120.10">
    <property type="entry name" value="Jelly Rolls"/>
    <property type="match status" value="2"/>
</dbReference>
<accession>A0ABV7HTV5</accession>
<feature type="domain" description="Pirin N-terminal" evidence="3">
    <location>
        <begin position="21"/>
        <end position="120"/>
    </location>
</feature>
<evidence type="ECO:0000313" key="6">
    <source>
        <dbReference type="Proteomes" id="UP001595548"/>
    </source>
</evidence>
<sequence length="284" mass="30784">MNREIQQLIPALAASEGAGVKIKRSLGQGPRVRHDPVLMLDEFNSEDAADYLAGFPSHPHRGFETVTYMLDGHMLHEDHLGNRGDLKSGDVQWMTAARGIIHSEMPQQLEGKMRGFQLWLNLPAKEKMRPAAYRDIAAKDIPQVTLASGTTVKVIAGALAHDSETTTGAISGISTQPVYWDIRIPAGITEPFSVPVGHHLFLYAYEGQGLVGEGQRLLNVSTAGILTDGDSVTLSAAGTEALRVLLIGGKPIGEPIAQYGPFVMNTHEEIEQAINDYRRGELTA</sequence>
<dbReference type="InterPro" id="IPR012093">
    <property type="entry name" value="Pirin"/>
</dbReference>
<evidence type="ECO:0000259" key="4">
    <source>
        <dbReference type="Pfam" id="PF05726"/>
    </source>
</evidence>
<dbReference type="CDD" id="cd02247">
    <property type="entry name" value="cupin_pirin_C"/>
    <property type="match status" value="1"/>
</dbReference>